<sequence>MPLYREETPEIESVSIGTGLPKFPPEQFPEPFVRRGRHGAVGETGFRAVNDESE</sequence>
<feature type="region of interest" description="Disordered" evidence="1">
    <location>
        <begin position="1"/>
        <end position="27"/>
    </location>
</feature>
<keyword evidence="3" id="KW-1185">Reference proteome</keyword>
<evidence type="ECO:0000313" key="2">
    <source>
        <dbReference type="EMBL" id="GIO31524.1"/>
    </source>
</evidence>
<gene>
    <name evidence="2" type="ORF">J2TS6_26650</name>
</gene>
<reference evidence="2" key="1">
    <citation type="submission" date="2021-03" db="EMBL/GenBank/DDBJ databases">
        <title>Antimicrobial resistance genes in bacteria isolated from Japanese honey, and their potential for conferring macrolide and lincosamide resistance in the American foulbrood pathogen Paenibacillus larvae.</title>
        <authorList>
            <person name="Okamoto M."/>
            <person name="Kumagai M."/>
            <person name="Kanamori H."/>
            <person name="Takamatsu D."/>
        </authorList>
    </citation>
    <scope>NUCLEOTIDE SEQUENCE</scope>
    <source>
        <strain evidence="2">J2TS6</strain>
    </source>
</reference>
<comment type="caution">
    <text evidence="2">The sequence shown here is derived from an EMBL/GenBank/DDBJ whole genome shotgun (WGS) entry which is preliminary data.</text>
</comment>
<name>A0A920CC26_9BACL</name>
<dbReference type="AlphaFoldDB" id="A0A920CC26"/>
<evidence type="ECO:0000256" key="1">
    <source>
        <dbReference type="SAM" id="MobiDB-lite"/>
    </source>
</evidence>
<protein>
    <submittedName>
        <fullName evidence="2">Uncharacterized protein</fullName>
    </submittedName>
</protein>
<proteinExistence type="predicted"/>
<evidence type="ECO:0000313" key="3">
    <source>
        <dbReference type="Proteomes" id="UP000679779"/>
    </source>
</evidence>
<dbReference type="EMBL" id="BORQ01000003">
    <property type="protein sequence ID" value="GIO31524.1"/>
    <property type="molecule type" value="Genomic_DNA"/>
</dbReference>
<organism evidence="2 3">
    <name type="scientific">Paenibacillus albilobatus</name>
    <dbReference type="NCBI Taxonomy" id="2716884"/>
    <lineage>
        <taxon>Bacteria</taxon>
        <taxon>Bacillati</taxon>
        <taxon>Bacillota</taxon>
        <taxon>Bacilli</taxon>
        <taxon>Bacillales</taxon>
        <taxon>Paenibacillaceae</taxon>
        <taxon>Paenibacillus</taxon>
    </lineage>
</organism>
<dbReference type="Proteomes" id="UP000679779">
    <property type="component" value="Unassembled WGS sequence"/>
</dbReference>
<accession>A0A920CC26</accession>